<reference evidence="7" key="1">
    <citation type="submission" date="2022-06" db="EMBL/GenBank/DDBJ databases">
        <title>Genome Sequence of Candolleomyces eurysporus.</title>
        <authorList>
            <person name="Buettner E."/>
        </authorList>
    </citation>
    <scope>NUCLEOTIDE SEQUENCE</scope>
    <source>
        <strain evidence="7">VTCC 930004</strain>
    </source>
</reference>
<dbReference type="GO" id="GO:0022857">
    <property type="term" value="F:transmembrane transporter activity"/>
    <property type="evidence" value="ECO:0007669"/>
    <property type="project" value="InterPro"/>
</dbReference>
<feature type="transmembrane region" description="Helical" evidence="6">
    <location>
        <begin position="1159"/>
        <end position="1181"/>
    </location>
</feature>
<keyword evidence="2" id="KW-0813">Transport</keyword>
<feature type="transmembrane region" description="Helical" evidence="6">
    <location>
        <begin position="1358"/>
        <end position="1377"/>
    </location>
</feature>
<comment type="caution">
    <text evidence="7">The sequence shown here is derived from an EMBL/GenBank/DDBJ whole genome shotgun (WGS) entry which is preliminary data.</text>
</comment>
<dbReference type="Proteomes" id="UP001140091">
    <property type="component" value="Unassembled WGS sequence"/>
</dbReference>
<dbReference type="Pfam" id="PF13520">
    <property type="entry name" value="AA_permease_2"/>
    <property type="match status" value="1"/>
</dbReference>
<sequence length="1426" mass="156775">MLSGLPVEVLLEVLEVLDYRALLECRRAGVQTVNSLAPSEPASPGEPAEAVKQLRQLRRRWEGLAWTNTEIYEVEGSCSAYELVHGMFIKTDSEGNIFVVQLPTSREPVYKVIANCNLEMKPGDFALDASQDLIVFLNIEPGPQPGHDRRRASVRVHSLSDFAPHPEAATSTLSFTIHSDAVWGNSIHRAITQIAGDLIGIFICTGTSSRLLIWNWKTGKSVGDSNEHPLSSFSYAFSFVSPILFYVTALNDSGVIMIYSVDPSGATAGFTHVASLLLPPLQNSSTIQMFGCHTEPFQANPSLERFSTVLEKQLHVLTITYIDISVADFSHSNYRLIAPASLFIDYYDLLQRRGSEVPIIAQWDDWGPFRTRFFPSNETYNWLRYVHGQRVVAPTNLDRIIQVLDFNVHPNSLPSSGAPPRIFCSVPTLISPGKVFCDNVVSQLPYFVSTKIAVPDEDFDGYMIDQERIVAISICRSINDLIGRDPMLQLRIELAKDGLVDGVGAGEAAEAVKRLRQLRRRWETLAWTDKVTYKVEGSCSAYELFHGMFVKTDSEGNIFVVQLPTSREPLYKVIAHCNLEMRPVDFTLDASQDLIAFLNIEPGPQQGPGQRASVRVHSLFNFEPHPEAATSTLSFTIHLDAVWGDSIHRVITQIAGDLIGTLICTATSSRLLMWNWKTGTLVGDSNEHSLPENPYAFSFVSPILFYVTVRQGGGIIMIHSVDPSGVAAGFTRVASLRLPPLQNSSTVQMFGCHTEPFQANPSLERFSTVPEKQLHILTITYIDISVADFSHSNYRLIVPASLFIDYHDLFQRRGSKLPINAQWDDWGRFRTRFFPSHETYNWLRYVHGQRVVAPTNVDRIIQVLDFNVHPNSLPSSDASPRLVCSVPTLIPPGKVFCDIVVSQLPYFVSTKIGAPDEDFDGYMIDQERIVAISASKVAPSNVSLSLEICSAHPTSGGPYFWAAMLSRKQDAALASWITGWFNLLGQVAVTTGISFACANFISTACTLGTSFEPTPATNIGSHPSFHHQCYLLLTNLVGTTRSGVYAAVLFTQGLTNTFGVTILHYLNNISVWWHALGTTSLVIAILAKAPKRQSASFVFRQFLDGTGVDGAVGWGERASHAYVVVIGILMAQYTLTGFDASAHMTEETHNAAMSGSIGIIMAIGVSAVLGWFLILGLLFSIQDLDGTLSSSTGQPVTQIFLDTVGERGAIVLMVIVIGAMYFCGTFSITSNSRMMYAFARDGGIPGHKFFAKVSPRWKSPVRTVWLACTLSFILGLPSLGSSVAFAAATSIATIGLYISYGIPIALRVIHRDSFVRGPFHLRSFSYPVAIGAVAWILFISIAFILPQINPVNSQTLNYAVVAVGVVVAYSVGFWLVSARNWFTGPIRQIEAEGMGIDVMDPGQAEKYEKTATQEKVSVVSQSRDSA</sequence>
<feature type="transmembrane region" description="Helical" evidence="6">
    <location>
        <begin position="1285"/>
        <end position="1306"/>
    </location>
</feature>
<evidence type="ECO:0000256" key="1">
    <source>
        <dbReference type="ARBA" id="ARBA00004141"/>
    </source>
</evidence>
<evidence type="ECO:0000256" key="3">
    <source>
        <dbReference type="ARBA" id="ARBA00022692"/>
    </source>
</evidence>
<evidence type="ECO:0000256" key="2">
    <source>
        <dbReference type="ARBA" id="ARBA00022448"/>
    </source>
</evidence>
<name>A0A9W8MJE5_9AGAR</name>
<keyword evidence="5 6" id="KW-0472">Membrane</keyword>
<dbReference type="EMBL" id="JANBPK010000757">
    <property type="protein sequence ID" value="KAJ2932871.1"/>
    <property type="molecule type" value="Genomic_DNA"/>
</dbReference>
<feature type="transmembrane region" description="Helical" evidence="6">
    <location>
        <begin position="1326"/>
        <end position="1346"/>
    </location>
</feature>
<feature type="transmembrane region" description="Helical" evidence="6">
    <location>
        <begin position="1209"/>
        <end position="1228"/>
    </location>
</feature>
<feature type="non-terminal residue" evidence="7">
    <location>
        <position position="1426"/>
    </location>
</feature>
<dbReference type="GO" id="GO:0016020">
    <property type="term" value="C:membrane"/>
    <property type="evidence" value="ECO:0007669"/>
    <property type="project" value="UniProtKB-SubCell"/>
</dbReference>
<dbReference type="InterPro" id="IPR002293">
    <property type="entry name" value="AA/rel_permease1"/>
</dbReference>
<dbReference type="Gene3D" id="1.20.1740.10">
    <property type="entry name" value="Amino acid/polyamine transporter I"/>
    <property type="match status" value="1"/>
</dbReference>
<dbReference type="PANTHER" id="PTHR45649:SF26">
    <property type="entry name" value="OS04G0435100 PROTEIN"/>
    <property type="match status" value="1"/>
</dbReference>
<feature type="transmembrane region" description="Helical" evidence="6">
    <location>
        <begin position="1071"/>
        <end position="1087"/>
    </location>
</feature>
<dbReference type="SUPFAM" id="SSF69322">
    <property type="entry name" value="Tricorn protease domain 2"/>
    <property type="match status" value="1"/>
</dbReference>
<comment type="subcellular location">
    <subcellularLocation>
        <location evidence="1">Membrane</location>
        <topology evidence="1">Multi-pass membrane protein</topology>
    </subcellularLocation>
</comment>
<protein>
    <recommendedName>
        <fullName evidence="9">F-box domain-containing protein</fullName>
    </recommendedName>
</protein>
<feature type="transmembrane region" description="Helical" evidence="6">
    <location>
        <begin position="1261"/>
        <end position="1279"/>
    </location>
</feature>
<keyword evidence="3 6" id="KW-0812">Transmembrane</keyword>
<dbReference type="OrthoDB" id="3257095at2759"/>
<organism evidence="7 8">
    <name type="scientific">Candolleomyces eurysporus</name>
    <dbReference type="NCBI Taxonomy" id="2828524"/>
    <lineage>
        <taxon>Eukaryota</taxon>
        <taxon>Fungi</taxon>
        <taxon>Dikarya</taxon>
        <taxon>Basidiomycota</taxon>
        <taxon>Agaricomycotina</taxon>
        <taxon>Agaricomycetes</taxon>
        <taxon>Agaricomycetidae</taxon>
        <taxon>Agaricales</taxon>
        <taxon>Agaricineae</taxon>
        <taxon>Psathyrellaceae</taxon>
        <taxon>Candolleomyces</taxon>
    </lineage>
</organism>
<evidence type="ECO:0000256" key="4">
    <source>
        <dbReference type="ARBA" id="ARBA00022989"/>
    </source>
</evidence>
<evidence type="ECO:0000256" key="5">
    <source>
        <dbReference type="ARBA" id="ARBA00023136"/>
    </source>
</evidence>
<keyword evidence="4 6" id="KW-1133">Transmembrane helix</keyword>
<evidence type="ECO:0008006" key="9">
    <source>
        <dbReference type="Google" id="ProtNLM"/>
    </source>
</evidence>
<accession>A0A9W8MJE5</accession>
<evidence type="ECO:0000313" key="7">
    <source>
        <dbReference type="EMBL" id="KAJ2932871.1"/>
    </source>
</evidence>
<evidence type="ECO:0000256" key="6">
    <source>
        <dbReference type="SAM" id="Phobius"/>
    </source>
</evidence>
<proteinExistence type="predicted"/>
<keyword evidence="8" id="KW-1185">Reference proteome</keyword>
<gene>
    <name evidence="7" type="ORF">H1R20_g4231</name>
</gene>
<dbReference type="PANTHER" id="PTHR45649">
    <property type="entry name" value="AMINO-ACID PERMEASE BAT1"/>
    <property type="match status" value="1"/>
</dbReference>
<evidence type="ECO:0000313" key="8">
    <source>
        <dbReference type="Proteomes" id="UP001140091"/>
    </source>
</evidence>